<dbReference type="Proteomes" id="UP000217790">
    <property type="component" value="Unassembled WGS sequence"/>
</dbReference>
<dbReference type="InParanoid" id="A0A2H3CV87"/>
<keyword evidence="2" id="KW-1185">Reference proteome</keyword>
<proteinExistence type="predicted"/>
<name>A0A2H3CV87_ARMGA</name>
<dbReference type="EMBL" id="KZ293754">
    <property type="protein sequence ID" value="PBK80033.1"/>
    <property type="molecule type" value="Genomic_DNA"/>
</dbReference>
<dbReference type="STRING" id="47427.A0A2H3CV87"/>
<gene>
    <name evidence="1" type="ORF">ARMGADRAFT_1172103</name>
</gene>
<dbReference type="OrthoDB" id="5985073at2759"/>
<evidence type="ECO:0000313" key="1">
    <source>
        <dbReference type="EMBL" id="PBK80033.1"/>
    </source>
</evidence>
<protein>
    <submittedName>
        <fullName evidence="1">Uncharacterized protein</fullName>
    </submittedName>
</protein>
<sequence>MGPCFYTKTDLDARMPALIWGKTSWISGHRHIAPDSTPPFSSYDALGALVVYYLDTTIHPDLKVVVNDERLHFWIANPGTLCWLTPDRPFPNDECEGFDRFKYGMELELLAYSTINARVLRGEGIIERYNWRTINYAWRLEDKTDGDPRCQAKTQGKHAHRTRAKSCFDTGE</sequence>
<dbReference type="InterPro" id="IPR029058">
    <property type="entry name" value="AB_hydrolase_fold"/>
</dbReference>
<reference evidence="2" key="1">
    <citation type="journal article" date="2017" name="Nat. Ecol. Evol.">
        <title>Genome expansion and lineage-specific genetic innovations in the forest pathogenic fungi Armillaria.</title>
        <authorList>
            <person name="Sipos G."/>
            <person name="Prasanna A.N."/>
            <person name="Walter M.C."/>
            <person name="O'Connor E."/>
            <person name="Balint B."/>
            <person name="Krizsan K."/>
            <person name="Kiss B."/>
            <person name="Hess J."/>
            <person name="Varga T."/>
            <person name="Slot J."/>
            <person name="Riley R."/>
            <person name="Boka B."/>
            <person name="Rigling D."/>
            <person name="Barry K."/>
            <person name="Lee J."/>
            <person name="Mihaltcheva S."/>
            <person name="LaButti K."/>
            <person name="Lipzen A."/>
            <person name="Waldron R."/>
            <person name="Moloney N.M."/>
            <person name="Sperisen C."/>
            <person name="Kredics L."/>
            <person name="Vagvoelgyi C."/>
            <person name="Patrignani A."/>
            <person name="Fitzpatrick D."/>
            <person name="Nagy I."/>
            <person name="Doyle S."/>
            <person name="Anderson J.B."/>
            <person name="Grigoriev I.V."/>
            <person name="Gueldener U."/>
            <person name="Muensterkoetter M."/>
            <person name="Nagy L.G."/>
        </authorList>
    </citation>
    <scope>NUCLEOTIDE SEQUENCE [LARGE SCALE GENOMIC DNA]</scope>
    <source>
        <strain evidence="2">Ar21-2</strain>
    </source>
</reference>
<dbReference type="AlphaFoldDB" id="A0A2H3CV87"/>
<dbReference type="PANTHER" id="PTHR35560">
    <property type="entry name" value="BLL0132 PROTEIN"/>
    <property type="match status" value="1"/>
</dbReference>
<evidence type="ECO:0000313" key="2">
    <source>
        <dbReference type="Proteomes" id="UP000217790"/>
    </source>
</evidence>
<dbReference type="Gene3D" id="3.40.50.1820">
    <property type="entry name" value="alpha/beta hydrolase"/>
    <property type="match status" value="1"/>
</dbReference>
<dbReference type="PANTHER" id="PTHR35560:SF3">
    <property type="entry name" value="PEPTIDASE S9 PROLYL OLIGOPEPTIDASE CATALYTIC DOMAIN-CONTAINING PROTEIN"/>
    <property type="match status" value="1"/>
</dbReference>
<accession>A0A2H3CV87</accession>
<organism evidence="1 2">
    <name type="scientific">Armillaria gallica</name>
    <name type="common">Bulbous honey fungus</name>
    <name type="synonym">Armillaria bulbosa</name>
    <dbReference type="NCBI Taxonomy" id="47427"/>
    <lineage>
        <taxon>Eukaryota</taxon>
        <taxon>Fungi</taxon>
        <taxon>Dikarya</taxon>
        <taxon>Basidiomycota</taxon>
        <taxon>Agaricomycotina</taxon>
        <taxon>Agaricomycetes</taxon>
        <taxon>Agaricomycetidae</taxon>
        <taxon>Agaricales</taxon>
        <taxon>Marasmiineae</taxon>
        <taxon>Physalacriaceae</taxon>
        <taxon>Armillaria</taxon>
    </lineage>
</organism>